<dbReference type="RefSeq" id="WP_007168485.1">
    <property type="nucleotide sequence ID" value="NZ_JACKSS010000111.1"/>
</dbReference>
<feature type="region of interest" description="Disordered" evidence="1">
    <location>
        <begin position="76"/>
        <end position="101"/>
    </location>
</feature>
<reference evidence="2 3" key="1">
    <citation type="submission" date="2016-01" db="EMBL/GenBank/DDBJ databases">
        <title>The new phylogeny of the genus Mycobacterium.</title>
        <authorList>
            <person name="Tarcisio F."/>
            <person name="Conor M."/>
            <person name="Antonella G."/>
            <person name="Elisabetta G."/>
            <person name="Giulia F.S."/>
            <person name="Sara T."/>
            <person name="Anna F."/>
            <person name="Clotilde B."/>
            <person name="Roberto B."/>
            <person name="Veronica D.S."/>
            <person name="Fabio R."/>
            <person name="Monica P."/>
            <person name="Olivier J."/>
            <person name="Enrico T."/>
            <person name="Nicola S."/>
        </authorList>
    </citation>
    <scope>NUCLEOTIDE SEQUENCE [LARGE SCALE GENOMIC DNA]</scope>
    <source>
        <strain evidence="2 3">DSM 44803</strain>
    </source>
</reference>
<accession>A0A0F5N658</accession>
<gene>
    <name evidence="2" type="ORF">AWC17_19055</name>
</gene>
<sequence length="101" mass="11330">MADLPTRPELFENARACIDEVRSALSAARDWLRSDWQLLGTPLTKEAGQARVAILESIGEAKDLIDAMKRTAASMKRRSTALRARGRNARRPRCLVRRAAR</sequence>
<comment type="caution">
    <text evidence="2">The sequence shown here is derived from an EMBL/GenBank/DDBJ whole genome shotgun (WGS) entry which is preliminary data.</text>
</comment>
<name>A0A0F5N658_9MYCO</name>
<dbReference type="AlphaFoldDB" id="A0A0F5N658"/>
<keyword evidence="3" id="KW-1185">Reference proteome</keyword>
<dbReference type="STRING" id="244292.ABW17_29795"/>
<dbReference type="EMBL" id="LQPH01000175">
    <property type="protein sequence ID" value="ORW14826.1"/>
    <property type="molecule type" value="Genomic_DNA"/>
</dbReference>
<proteinExistence type="predicted"/>
<evidence type="ECO:0000313" key="3">
    <source>
        <dbReference type="Proteomes" id="UP000193781"/>
    </source>
</evidence>
<protein>
    <submittedName>
        <fullName evidence="2">Uncharacterized protein</fullName>
    </submittedName>
</protein>
<evidence type="ECO:0000256" key="1">
    <source>
        <dbReference type="SAM" id="MobiDB-lite"/>
    </source>
</evidence>
<organism evidence="2 3">
    <name type="scientific">Mycobacterium nebraskense</name>
    <dbReference type="NCBI Taxonomy" id="244292"/>
    <lineage>
        <taxon>Bacteria</taxon>
        <taxon>Bacillati</taxon>
        <taxon>Actinomycetota</taxon>
        <taxon>Actinomycetes</taxon>
        <taxon>Mycobacteriales</taxon>
        <taxon>Mycobacteriaceae</taxon>
        <taxon>Mycobacterium</taxon>
    </lineage>
</organism>
<evidence type="ECO:0000313" key="2">
    <source>
        <dbReference type="EMBL" id="ORW14826.1"/>
    </source>
</evidence>
<dbReference type="Proteomes" id="UP000193781">
    <property type="component" value="Unassembled WGS sequence"/>
</dbReference>